<reference evidence="1" key="1">
    <citation type="submission" date="2024-03" db="EMBL/GenBank/DDBJ databases">
        <title>Novel Streptomyces species of biotechnological and ecological value are a feature of Machair soil.</title>
        <authorList>
            <person name="Prole J.R."/>
            <person name="Goodfellow M."/>
            <person name="Allenby N."/>
            <person name="Ward A.C."/>
        </authorList>
    </citation>
    <scope>NUCLEOTIDE SEQUENCE</scope>
    <source>
        <strain evidence="1">MS2.AVA.5</strain>
    </source>
</reference>
<protein>
    <submittedName>
        <fullName evidence="1">Uncharacterized protein</fullName>
    </submittedName>
</protein>
<evidence type="ECO:0000313" key="1">
    <source>
        <dbReference type="EMBL" id="MEJ8640124.1"/>
    </source>
</evidence>
<name>A0ACC6Q8W6_9ACTN</name>
<sequence>MTEYDRWKALQIRRPDDVPGPTPLRWQAEKAGEHADRLSNNRLPADFPHPVERGTADDALAVLALRESIRRDVEAGRGSSLHEAMTLGATWTETAAALDVSTDEARQLLRDLPPCWRRWSAAAVARVVL</sequence>
<accession>A0ACC6Q8W6</accession>
<organism evidence="1 2">
    <name type="scientific">Streptomyces achmelvichensis</name>
    <dbReference type="NCBI Taxonomy" id="3134111"/>
    <lineage>
        <taxon>Bacteria</taxon>
        <taxon>Bacillati</taxon>
        <taxon>Actinomycetota</taxon>
        <taxon>Actinomycetes</taxon>
        <taxon>Kitasatosporales</taxon>
        <taxon>Streptomycetaceae</taxon>
        <taxon>Streptomyces</taxon>
    </lineage>
</organism>
<gene>
    <name evidence="1" type="ORF">WKI67_43340</name>
</gene>
<proteinExistence type="predicted"/>
<dbReference type="Proteomes" id="UP001377168">
    <property type="component" value="Unassembled WGS sequence"/>
</dbReference>
<evidence type="ECO:0000313" key="2">
    <source>
        <dbReference type="Proteomes" id="UP001377168"/>
    </source>
</evidence>
<dbReference type="EMBL" id="JBBKAJ010000039">
    <property type="protein sequence ID" value="MEJ8640124.1"/>
    <property type="molecule type" value="Genomic_DNA"/>
</dbReference>
<comment type="caution">
    <text evidence="1">The sequence shown here is derived from an EMBL/GenBank/DDBJ whole genome shotgun (WGS) entry which is preliminary data.</text>
</comment>
<keyword evidence="2" id="KW-1185">Reference proteome</keyword>